<comment type="caution">
    <text evidence="1">The sequence shown here is derived from an EMBL/GenBank/DDBJ whole genome shotgun (WGS) entry which is preliminary data.</text>
</comment>
<dbReference type="Gramene" id="rna31051">
    <property type="protein sequence ID" value="RHN55793.1"/>
    <property type="gene ID" value="gene31051"/>
</dbReference>
<protein>
    <submittedName>
        <fullName evidence="1">Uncharacterized protein</fullName>
    </submittedName>
</protein>
<gene>
    <name evidence="1" type="ORF">MtrunA17_Chr5g0422181</name>
</gene>
<accession>A0A396HTH4</accession>
<sequence length="117" mass="13146">MNFGQIWWEIGGNLAVLDLGKHRPNMQFNICSCLVLAKLCRCHGRVGLIHIFHVPSERPSHPAWERGGRLAVRDLGRHRPNMQFNVCSCLVLAKHCLGHGKAKFLPLSHAAHVRWGG</sequence>
<reference evidence="2" key="1">
    <citation type="journal article" date="2018" name="Nat. Plants">
        <title>Whole-genome landscape of Medicago truncatula symbiotic genes.</title>
        <authorList>
            <person name="Pecrix Y."/>
            <person name="Staton S.E."/>
            <person name="Sallet E."/>
            <person name="Lelandais-Briere C."/>
            <person name="Moreau S."/>
            <person name="Carrere S."/>
            <person name="Blein T."/>
            <person name="Jardinaud M.F."/>
            <person name="Latrasse D."/>
            <person name="Zouine M."/>
            <person name="Zahm M."/>
            <person name="Kreplak J."/>
            <person name="Mayjonade B."/>
            <person name="Satge C."/>
            <person name="Perez M."/>
            <person name="Cauet S."/>
            <person name="Marande W."/>
            <person name="Chantry-Darmon C."/>
            <person name="Lopez-Roques C."/>
            <person name="Bouchez O."/>
            <person name="Berard A."/>
            <person name="Debelle F."/>
            <person name="Munos S."/>
            <person name="Bendahmane A."/>
            <person name="Berges H."/>
            <person name="Niebel A."/>
            <person name="Buitink J."/>
            <person name="Frugier F."/>
            <person name="Benhamed M."/>
            <person name="Crespi M."/>
            <person name="Gouzy J."/>
            <person name="Gamas P."/>
        </authorList>
    </citation>
    <scope>NUCLEOTIDE SEQUENCE [LARGE SCALE GENOMIC DNA]</scope>
    <source>
        <strain evidence="2">cv. Jemalong A17</strain>
    </source>
</reference>
<name>A0A396HTH4_MEDTR</name>
<dbReference type="AlphaFoldDB" id="A0A396HTH4"/>
<dbReference type="Proteomes" id="UP000265566">
    <property type="component" value="Chromosome 5"/>
</dbReference>
<proteinExistence type="predicted"/>
<organism evidence="1 2">
    <name type="scientific">Medicago truncatula</name>
    <name type="common">Barrel medic</name>
    <name type="synonym">Medicago tribuloides</name>
    <dbReference type="NCBI Taxonomy" id="3880"/>
    <lineage>
        <taxon>Eukaryota</taxon>
        <taxon>Viridiplantae</taxon>
        <taxon>Streptophyta</taxon>
        <taxon>Embryophyta</taxon>
        <taxon>Tracheophyta</taxon>
        <taxon>Spermatophyta</taxon>
        <taxon>Magnoliopsida</taxon>
        <taxon>eudicotyledons</taxon>
        <taxon>Gunneridae</taxon>
        <taxon>Pentapetalae</taxon>
        <taxon>rosids</taxon>
        <taxon>fabids</taxon>
        <taxon>Fabales</taxon>
        <taxon>Fabaceae</taxon>
        <taxon>Papilionoideae</taxon>
        <taxon>50 kb inversion clade</taxon>
        <taxon>NPAAA clade</taxon>
        <taxon>Hologalegina</taxon>
        <taxon>IRL clade</taxon>
        <taxon>Trifolieae</taxon>
        <taxon>Medicago</taxon>
    </lineage>
</organism>
<dbReference type="EMBL" id="PSQE01000005">
    <property type="protein sequence ID" value="RHN55793.1"/>
    <property type="molecule type" value="Genomic_DNA"/>
</dbReference>
<evidence type="ECO:0000313" key="1">
    <source>
        <dbReference type="EMBL" id="RHN55793.1"/>
    </source>
</evidence>
<evidence type="ECO:0000313" key="2">
    <source>
        <dbReference type="Proteomes" id="UP000265566"/>
    </source>
</evidence>